<dbReference type="Proteomes" id="UP000010472">
    <property type="component" value="Chromosome"/>
</dbReference>
<dbReference type="eggNOG" id="COG1637">
    <property type="taxonomic scope" value="Bacteria"/>
</dbReference>
<dbReference type="OrthoDB" id="442038at2"/>
<dbReference type="KEGG" id="cep:Cri9333_4663"/>
<dbReference type="RefSeq" id="WP_015205532.1">
    <property type="nucleotide sequence ID" value="NC_019753.1"/>
</dbReference>
<dbReference type="EMBL" id="CP003620">
    <property type="protein sequence ID" value="AFZ15442.1"/>
    <property type="molecule type" value="Genomic_DNA"/>
</dbReference>
<keyword evidence="2" id="KW-1185">Reference proteome</keyword>
<accession>K9W6P6</accession>
<dbReference type="AlphaFoldDB" id="K9W6P6"/>
<protein>
    <submittedName>
        <fullName evidence="1">Uncharacterized protein</fullName>
    </submittedName>
</protein>
<evidence type="ECO:0000313" key="2">
    <source>
        <dbReference type="Proteomes" id="UP000010472"/>
    </source>
</evidence>
<reference evidence="1 2" key="1">
    <citation type="submission" date="2012-06" db="EMBL/GenBank/DDBJ databases">
        <title>Finished chromosome of genome of Crinalium epipsammum PCC 9333.</title>
        <authorList>
            <consortium name="US DOE Joint Genome Institute"/>
            <person name="Gugger M."/>
            <person name="Coursin T."/>
            <person name="Rippka R."/>
            <person name="Tandeau De Marsac N."/>
            <person name="Huntemann M."/>
            <person name="Wei C.-L."/>
            <person name="Han J."/>
            <person name="Detter J.C."/>
            <person name="Han C."/>
            <person name="Tapia R."/>
            <person name="Davenport K."/>
            <person name="Daligault H."/>
            <person name="Erkkila T."/>
            <person name="Gu W."/>
            <person name="Munk A.C.C."/>
            <person name="Teshima H."/>
            <person name="Xu Y."/>
            <person name="Chain P."/>
            <person name="Chen A."/>
            <person name="Krypides N."/>
            <person name="Mavromatis K."/>
            <person name="Markowitz V."/>
            <person name="Szeto E."/>
            <person name="Ivanova N."/>
            <person name="Mikhailova N."/>
            <person name="Ovchinnikova G."/>
            <person name="Pagani I."/>
            <person name="Pati A."/>
            <person name="Goodwin L."/>
            <person name="Peters L."/>
            <person name="Pitluck S."/>
            <person name="Woyke T."/>
            <person name="Kerfeld C."/>
        </authorList>
    </citation>
    <scope>NUCLEOTIDE SEQUENCE [LARGE SCALE GENOMIC DNA]</scope>
    <source>
        <strain evidence="1 2">PCC 9333</strain>
    </source>
</reference>
<dbReference type="InterPro" id="IPR011856">
    <property type="entry name" value="tRNA_endonuc-like_dom_sf"/>
</dbReference>
<gene>
    <name evidence="1" type="ORF">Cri9333_4663</name>
</gene>
<dbReference type="GO" id="GO:0003676">
    <property type="term" value="F:nucleic acid binding"/>
    <property type="evidence" value="ECO:0007669"/>
    <property type="project" value="InterPro"/>
</dbReference>
<evidence type="ECO:0000313" key="1">
    <source>
        <dbReference type="EMBL" id="AFZ15442.1"/>
    </source>
</evidence>
<name>K9W6P6_9CYAN</name>
<dbReference type="Gene3D" id="3.40.1350.10">
    <property type="match status" value="1"/>
</dbReference>
<sequence length="397" mass="46706">MSSIKRKYLTASLKRLNQESEQVNRKLIYAGGSIRFQSERDLEDYIEKYFHEIFPDLILFKRQHSIQLQRCDLLCCNKFTQQPVIIELKNEEDRYIVPQLTRYRKAILLAQPVANEINYSLPIKLIAIAPKFHEDNYTDKESSKFEEDFCFWQFTLELENNCGKFKLLNNSYNIPYPIFGLPNQVTSLSLQPLILPAFTMNFLGGMPLEGRDDFRKLRSLLMAQPKIKEIVSHNYKTILYAIGEGASHKKLAEITNTPRGLYLYLWLPTHVKTNIKIPVTRFGFVLYNNQSPFAEASLVEWIVCTEDTINIKDKPDEISCSFNRQGMIKWCRPKAYLWQATLGSQNTFYLLIYFLKGIKPPIDQDTMQWWESYKTQTPEHLGWYIDLAIQTWNYRIK</sequence>
<organism evidence="1 2">
    <name type="scientific">Crinalium epipsammum PCC 9333</name>
    <dbReference type="NCBI Taxonomy" id="1173022"/>
    <lineage>
        <taxon>Bacteria</taxon>
        <taxon>Bacillati</taxon>
        <taxon>Cyanobacteriota</taxon>
        <taxon>Cyanophyceae</taxon>
        <taxon>Gomontiellales</taxon>
        <taxon>Gomontiellaceae</taxon>
        <taxon>Crinalium</taxon>
    </lineage>
</organism>
<dbReference type="HOGENOM" id="CLU_693914_0_0_3"/>
<proteinExistence type="predicted"/>